<evidence type="ECO:0000259" key="7">
    <source>
        <dbReference type="SMART" id="SM01005"/>
    </source>
</evidence>
<dbReference type="InterPro" id="IPR011079">
    <property type="entry name" value="Ala_racemase_C"/>
</dbReference>
<feature type="modified residue" description="N6-(pyridoxal phosphate)lysine" evidence="4 5">
    <location>
        <position position="37"/>
    </location>
</feature>
<evidence type="ECO:0000313" key="8">
    <source>
        <dbReference type="EMBL" id="CQR72679.1"/>
    </source>
</evidence>
<dbReference type="GO" id="GO:0009252">
    <property type="term" value="P:peptidoglycan biosynthetic process"/>
    <property type="evidence" value="ECO:0007669"/>
    <property type="project" value="TreeGrafter"/>
</dbReference>
<dbReference type="EC" id="5.1.1.1" evidence="4"/>
<protein>
    <recommendedName>
        <fullName evidence="4">Alanine racemase</fullName>
        <ecNumber evidence="4">5.1.1.1</ecNumber>
    </recommendedName>
</protein>
<accession>A0A0U1L017</accession>
<gene>
    <name evidence="8" type="ORF">SpAn4DRAFT_3139</name>
</gene>
<dbReference type="PANTHER" id="PTHR30511">
    <property type="entry name" value="ALANINE RACEMASE"/>
    <property type="match status" value="1"/>
</dbReference>
<sequence length="370" mass="39321">MLERPVWAEIDLAVIKNNVREIKKGLKSGVKFCAVVKADAYGHGAVAVAHAVLSAGADRLAVAILGEAIELREAGILVPIQVLGYTPLHQARTVAAYGIAQTVYSMDAVQALAAAGTETGKPVKLHIKIDTGMGRIGILPEEAGNFAAAAAAMSGVEIEGVFSHFATADAKDKAYAYEQYARFLQALERIQARGIDIPIRHIANSAATLEMPETHLDMVRPGIILYGLWPSPEVKQNITLAMAMCLKAKIAHVKNVAAGTGISYGRAYIAADERKIATLPIGYADGWTRLLSGRTDVLINGNRAPLVGRICMDQCMADVTGITDVKPGDTAILFGTSALTTDEVAGILGTINYELVCMVGKRVPRVYTNV</sequence>
<dbReference type="InterPro" id="IPR001608">
    <property type="entry name" value="Ala_racemase_N"/>
</dbReference>
<proteinExistence type="inferred from homology"/>
<dbReference type="Pfam" id="PF01168">
    <property type="entry name" value="Ala_racemase_N"/>
    <property type="match status" value="1"/>
</dbReference>
<evidence type="ECO:0000256" key="4">
    <source>
        <dbReference type="HAMAP-Rule" id="MF_01201"/>
    </source>
</evidence>
<comment type="pathway">
    <text evidence="4">Amino-acid biosynthesis; D-alanine biosynthesis; D-alanine from L-alanine: step 1/1.</text>
</comment>
<name>A0A0U1L017_9FIRM</name>
<dbReference type="Gene3D" id="3.20.20.10">
    <property type="entry name" value="Alanine racemase"/>
    <property type="match status" value="1"/>
</dbReference>
<dbReference type="InterPro" id="IPR000821">
    <property type="entry name" value="Ala_racemase"/>
</dbReference>
<dbReference type="InterPro" id="IPR029066">
    <property type="entry name" value="PLP-binding_barrel"/>
</dbReference>
<feature type="binding site" evidence="4 6">
    <location>
        <position position="312"/>
    </location>
    <ligand>
        <name>substrate</name>
    </ligand>
</feature>
<evidence type="ECO:0000256" key="3">
    <source>
        <dbReference type="ARBA" id="ARBA00023235"/>
    </source>
</evidence>
<keyword evidence="2 4" id="KW-0663">Pyridoxal phosphate</keyword>
<dbReference type="CDD" id="cd00430">
    <property type="entry name" value="PLPDE_III_AR"/>
    <property type="match status" value="1"/>
</dbReference>
<dbReference type="UniPathway" id="UPA00042">
    <property type="reaction ID" value="UER00497"/>
</dbReference>
<dbReference type="Gene3D" id="2.40.37.10">
    <property type="entry name" value="Lyase, Ornithine Decarboxylase, Chain A, domain 1"/>
    <property type="match status" value="1"/>
</dbReference>
<dbReference type="PROSITE" id="PS00395">
    <property type="entry name" value="ALANINE_RACEMASE"/>
    <property type="match status" value="1"/>
</dbReference>
<reference evidence="9" key="1">
    <citation type="submission" date="2015-03" db="EMBL/GenBank/DDBJ databases">
        <authorList>
            <person name="Nijsse Bart"/>
        </authorList>
    </citation>
    <scope>NUCLEOTIDE SEQUENCE [LARGE SCALE GENOMIC DNA]</scope>
</reference>
<dbReference type="NCBIfam" id="TIGR00492">
    <property type="entry name" value="alr"/>
    <property type="match status" value="1"/>
</dbReference>
<keyword evidence="3 4" id="KW-0413">Isomerase</keyword>
<keyword evidence="9" id="KW-1185">Reference proteome</keyword>
<dbReference type="GO" id="GO:0005829">
    <property type="term" value="C:cytosol"/>
    <property type="evidence" value="ECO:0007669"/>
    <property type="project" value="TreeGrafter"/>
</dbReference>
<dbReference type="GO" id="GO:0030170">
    <property type="term" value="F:pyridoxal phosphate binding"/>
    <property type="evidence" value="ECO:0007669"/>
    <property type="project" value="UniProtKB-UniRule"/>
</dbReference>
<organism evidence="8 9">
    <name type="scientific">Sporomusa ovata</name>
    <dbReference type="NCBI Taxonomy" id="2378"/>
    <lineage>
        <taxon>Bacteria</taxon>
        <taxon>Bacillati</taxon>
        <taxon>Bacillota</taxon>
        <taxon>Negativicutes</taxon>
        <taxon>Selenomonadales</taxon>
        <taxon>Sporomusaceae</taxon>
        <taxon>Sporomusa</taxon>
    </lineage>
</organism>
<dbReference type="InterPro" id="IPR009006">
    <property type="entry name" value="Ala_racemase/Decarboxylase_C"/>
</dbReference>
<dbReference type="FunFam" id="3.20.20.10:FF:000002">
    <property type="entry name" value="Alanine racemase"/>
    <property type="match status" value="1"/>
</dbReference>
<dbReference type="Pfam" id="PF00842">
    <property type="entry name" value="Ala_racemase_C"/>
    <property type="match status" value="1"/>
</dbReference>
<dbReference type="HAMAP" id="MF_01201">
    <property type="entry name" value="Ala_racemase"/>
    <property type="match status" value="1"/>
</dbReference>
<feature type="active site" description="Proton acceptor; specific for L-alanine" evidence="4">
    <location>
        <position position="264"/>
    </location>
</feature>
<dbReference type="SUPFAM" id="SSF50621">
    <property type="entry name" value="Alanine racemase C-terminal domain-like"/>
    <property type="match status" value="1"/>
</dbReference>
<evidence type="ECO:0000256" key="5">
    <source>
        <dbReference type="PIRSR" id="PIRSR600821-50"/>
    </source>
</evidence>
<comment type="similarity">
    <text evidence="4">Belongs to the alanine racemase family.</text>
</comment>
<dbReference type="GO" id="GO:0030632">
    <property type="term" value="P:D-alanine biosynthetic process"/>
    <property type="evidence" value="ECO:0007669"/>
    <property type="project" value="UniProtKB-UniRule"/>
</dbReference>
<dbReference type="PRINTS" id="PR00992">
    <property type="entry name" value="ALARACEMASE"/>
</dbReference>
<feature type="active site" description="Proton acceptor; specific for D-alanine" evidence="4">
    <location>
        <position position="37"/>
    </location>
</feature>
<evidence type="ECO:0000256" key="6">
    <source>
        <dbReference type="PIRSR" id="PIRSR600821-52"/>
    </source>
</evidence>
<dbReference type="EMBL" id="CTRP01000011">
    <property type="protein sequence ID" value="CQR72679.1"/>
    <property type="molecule type" value="Genomic_DNA"/>
</dbReference>
<dbReference type="SMART" id="SM01005">
    <property type="entry name" value="Ala_racemase_C"/>
    <property type="match status" value="1"/>
</dbReference>
<feature type="domain" description="Alanine racemase C-terminal" evidence="7">
    <location>
        <begin position="243"/>
        <end position="368"/>
    </location>
</feature>
<dbReference type="GO" id="GO:0008784">
    <property type="term" value="F:alanine racemase activity"/>
    <property type="evidence" value="ECO:0007669"/>
    <property type="project" value="UniProtKB-UniRule"/>
</dbReference>
<dbReference type="RefSeq" id="WP_021168373.1">
    <property type="nucleotide sequence ID" value="NZ_CTRP01000011.1"/>
</dbReference>
<comment type="function">
    <text evidence="4">Catalyzes the interconversion of L-alanine and D-alanine. May also act on other amino acids.</text>
</comment>
<evidence type="ECO:0000313" key="9">
    <source>
        <dbReference type="Proteomes" id="UP000049855"/>
    </source>
</evidence>
<evidence type="ECO:0000256" key="1">
    <source>
        <dbReference type="ARBA" id="ARBA00001933"/>
    </source>
</evidence>
<evidence type="ECO:0000256" key="2">
    <source>
        <dbReference type="ARBA" id="ARBA00022898"/>
    </source>
</evidence>
<dbReference type="SUPFAM" id="SSF51419">
    <property type="entry name" value="PLP-binding barrel"/>
    <property type="match status" value="1"/>
</dbReference>
<dbReference type="AlphaFoldDB" id="A0A0U1L017"/>
<feature type="binding site" evidence="4 6">
    <location>
        <position position="135"/>
    </location>
    <ligand>
        <name>substrate</name>
    </ligand>
</feature>
<comment type="catalytic activity">
    <reaction evidence="4">
        <text>L-alanine = D-alanine</text>
        <dbReference type="Rhea" id="RHEA:20249"/>
        <dbReference type="ChEBI" id="CHEBI:57416"/>
        <dbReference type="ChEBI" id="CHEBI:57972"/>
        <dbReference type="EC" id="5.1.1.1"/>
    </reaction>
</comment>
<comment type="cofactor">
    <cofactor evidence="1 4 5">
        <name>pyridoxal 5'-phosphate</name>
        <dbReference type="ChEBI" id="CHEBI:597326"/>
    </cofactor>
</comment>
<dbReference type="Proteomes" id="UP000049855">
    <property type="component" value="Unassembled WGS sequence"/>
</dbReference>
<dbReference type="PANTHER" id="PTHR30511:SF0">
    <property type="entry name" value="ALANINE RACEMASE, CATABOLIC-RELATED"/>
    <property type="match status" value="1"/>
</dbReference>
<dbReference type="InterPro" id="IPR020622">
    <property type="entry name" value="Ala_racemase_pyridoxalP-BS"/>
</dbReference>